<dbReference type="Proteomes" id="UP000708208">
    <property type="component" value="Unassembled WGS sequence"/>
</dbReference>
<keyword evidence="2" id="KW-1185">Reference proteome</keyword>
<organism evidence="1 2">
    <name type="scientific">Allacma fusca</name>
    <dbReference type="NCBI Taxonomy" id="39272"/>
    <lineage>
        <taxon>Eukaryota</taxon>
        <taxon>Metazoa</taxon>
        <taxon>Ecdysozoa</taxon>
        <taxon>Arthropoda</taxon>
        <taxon>Hexapoda</taxon>
        <taxon>Collembola</taxon>
        <taxon>Symphypleona</taxon>
        <taxon>Sminthuridae</taxon>
        <taxon>Allacma</taxon>
    </lineage>
</organism>
<protein>
    <submittedName>
        <fullName evidence="1">Uncharacterized protein</fullName>
    </submittedName>
</protein>
<dbReference type="AlphaFoldDB" id="A0A8J2PPZ1"/>
<evidence type="ECO:0000313" key="2">
    <source>
        <dbReference type="Proteomes" id="UP000708208"/>
    </source>
</evidence>
<proteinExistence type="predicted"/>
<dbReference type="EMBL" id="CAJVCH010482858">
    <property type="protein sequence ID" value="CAG7820574.1"/>
    <property type="molecule type" value="Genomic_DNA"/>
</dbReference>
<name>A0A8J2PPZ1_9HEXA</name>
<reference evidence="1" key="1">
    <citation type="submission" date="2021-06" db="EMBL/GenBank/DDBJ databases">
        <authorList>
            <person name="Hodson N. C."/>
            <person name="Mongue J. A."/>
            <person name="Jaron S. K."/>
        </authorList>
    </citation>
    <scope>NUCLEOTIDE SEQUENCE</scope>
</reference>
<gene>
    <name evidence="1" type="ORF">AFUS01_LOCUS30958</name>
</gene>
<dbReference type="OrthoDB" id="7211176at2759"/>
<accession>A0A8J2PPZ1</accession>
<comment type="caution">
    <text evidence="1">The sequence shown here is derived from an EMBL/GenBank/DDBJ whole genome shotgun (WGS) entry which is preliminary data.</text>
</comment>
<evidence type="ECO:0000313" key="1">
    <source>
        <dbReference type="EMBL" id="CAG7820574.1"/>
    </source>
</evidence>
<sequence>MISKIFIDSWAKIYVLTLSVGFVVGQNRYQEFMSLIRDVPCKPNGEYCKANERCCSGYCVDFKCGPCKIDGLWCVVNSDCCSDYCVFFECGVSLV</sequence>